<keyword evidence="10 32" id="KW-0808">Transferase</keyword>
<feature type="region of interest" description="Disordered" evidence="29">
    <location>
        <begin position="1413"/>
        <end position="1433"/>
    </location>
</feature>
<dbReference type="Pfam" id="PF18139">
    <property type="entry name" value="LSDAT_euk"/>
    <property type="match status" value="1"/>
</dbReference>
<dbReference type="InterPro" id="IPR011009">
    <property type="entry name" value="Kinase-like_dom_sf"/>
</dbReference>
<dbReference type="FunFam" id="3.30.200.20:FF:000129">
    <property type="entry name" value="Transient receptor potential cation channel, subfamily M, member 7"/>
    <property type="match status" value="1"/>
</dbReference>
<dbReference type="Gene3D" id="1.20.5.1010">
    <property type="entry name" value="TRPM, tetramerisation domain"/>
    <property type="match status" value="1"/>
</dbReference>
<dbReference type="GO" id="GO:0005524">
    <property type="term" value="F:ATP binding"/>
    <property type="evidence" value="ECO:0007669"/>
    <property type="project" value="UniProtKB-KW"/>
</dbReference>
<evidence type="ECO:0000313" key="32">
    <source>
        <dbReference type="EMBL" id="ERE79398.1"/>
    </source>
</evidence>
<evidence type="ECO:0000256" key="15">
    <source>
        <dbReference type="ARBA" id="ARBA00022833"/>
    </source>
</evidence>
<evidence type="ECO:0000256" key="2">
    <source>
        <dbReference type="ARBA" id="ARBA00004651"/>
    </source>
</evidence>
<evidence type="ECO:0000256" key="22">
    <source>
        <dbReference type="ARBA" id="ARBA00023303"/>
    </source>
</evidence>
<evidence type="ECO:0000256" key="28">
    <source>
        <dbReference type="ARBA" id="ARBA00048679"/>
    </source>
</evidence>
<dbReference type="FunFam" id="3.20.200.10:FF:000001">
    <property type="entry name" value="Transient receptor potential cation channel, subfamily M, member 7"/>
    <property type="match status" value="1"/>
</dbReference>
<evidence type="ECO:0000256" key="29">
    <source>
        <dbReference type="SAM" id="MobiDB-lite"/>
    </source>
</evidence>
<keyword evidence="21" id="KW-0539">Nucleus</keyword>
<keyword evidence="6" id="KW-0723">Serine/threonine-protein kinase</keyword>
<organism evidence="32 33">
    <name type="scientific">Cricetulus griseus</name>
    <name type="common">Chinese hamster</name>
    <name type="synonym">Cricetulus barabensis griseus</name>
    <dbReference type="NCBI Taxonomy" id="10029"/>
    <lineage>
        <taxon>Eukaryota</taxon>
        <taxon>Metazoa</taxon>
        <taxon>Chordata</taxon>
        <taxon>Craniata</taxon>
        <taxon>Vertebrata</taxon>
        <taxon>Euteleostomi</taxon>
        <taxon>Mammalia</taxon>
        <taxon>Eutheria</taxon>
        <taxon>Euarchontoglires</taxon>
        <taxon>Glires</taxon>
        <taxon>Rodentia</taxon>
        <taxon>Myomorpha</taxon>
        <taxon>Muroidea</taxon>
        <taxon>Cricetidae</taxon>
        <taxon>Cricetinae</taxon>
        <taxon>Cricetulus</taxon>
    </lineage>
</organism>
<sequence length="1772" mass="203555">MRMQVKDRKQWQALAYSPLGPKGAAMSAGVSKHVGDALKAHSSKCLRKIWTVGIPPWGVIENQRELVGRDVVCMYQTLNNNPLSKLTTLNCMHSHFILCDDGTVGKYGNEITIFDAESEEHQDLDLAILTALLKGTNLSISEQLNLAMAWDRMDIAKKHILIYGQHWKPGTLEQAMLDALVMDRVDFVKLLIENGVNLHRFLTIPRLEDLYNTKQGPTNMFLRHLVQDVKQHTLLSSYRITLIDIGLVIEYLIGGAYRSSYTRKSFRVLYNNLYRKQRKSVTSFSQSLSQHPLHQRHSLGSRHESSESTLHSQFFRTAQPYKSKDKPGDSHKSKKKSKEIHSLSEDPESAGFVYPYNDLLVWAVLMKRQKMAMFFWQHGEETTVKAVIASILYRAMAREAKESNMVDDTSEELKNYSEQFGQLALDVLEKAFKQNEPMAMKLLTYELKNWSNSTCLKLAVSGGLRPFVSHSCTQMLLTDMWMGRLKMRKNSWLKIIISILLPPMILTLEFKSKAEMSHVPQSQDFQFTWNYSDQGLNNTKESAYEKNYDLERGPDEKLDENLHFDLRHGPQSLPWTRRVYEFYSAPFVKFWFYTMAYLAFLMLFTYTVLVEMQPEPSVQEWLVIIYIFTNAIEKVREICISEPSKFTQKVKMWLSEYWNLIETVAIGLFSVGFGLRWGHPPLHTAGRLIYCIDIIFWFSRLMDFFAVNQHAGPYVTMIAKMAANMFYIVIMMAIVLLSFGVARKAILSPHEPPSWRLARDIVFEPYWMMYGEVYASEIDVCSGETSCPPGSFLTPFLQAVYLFVQYIIMVNLLIACFNNIYLDIKSISNKLWKYNRYRYIMTYHQKPWLPPPFILLNHLCLLLRGLCCRPTPQDQEEGDVGLKLYLTEEDLKKLHDFEEQCVEKYFHEKTKGLNCSFEEQIRVTSERVSEMFFQLKEMNEKVSFIKDSLLSLDSQVGHLQDLSALTVDTLKVLSAVDTLQEDEVLLANRKHSACRKLPHSWTNVICANVLSSMESCGKQKVQYYSMPPSLLRSLARSQLPPRVQTGALLEITHGKREASHVREDQEEQEMESRTVASGMSHVRQACSKYGQFLLVPSSEMQPPFSFEKPPPLFRSSEEPDIDGLALEHVCQHDITIHLPVPTPAASHQALVAEHQEQHEAVTQMSDKHDKAEDPLTISGIPAPVSMTSLPSGAISMQADGGYVNWAFSESDETDVFSFKKKWKTCLPSTCNSDSIPGRGCPLRIGSRSRLDNSRRLAPCSSERSVLAGSWTQPRRSFWINPLCKDRPLVRSHSFRFHKEEKLRKIWKNNGHSRSSETGSTWIKAKLLTKNRNLSKKKRKTQGFQVPVITVNACYQNDQLNSESGETNITEKYNKNWLSVSNFSQINLEPYIYQKMKMKEIEQHMTQGSDYLKQAQEDPDENPSWSPRSSNLNRNFLTRSSSEADKISASLKSPQEPHHHYSAIERNNLMRLSQTIPFTPIQLFAGEEVTIYKLEESSPLTLDKSMSSWSQHGRAAMIQVLSQEEMDGGLRKAMRVISTWSEDEVIKPGQVFIVKSFLPEVVQTWYKIFQESTVLHLCLREIQQQRAAQKLIYTFNQVKPQTIPYTPRFLEVFLIYCHSANQWLTIEKYMTGEFRKYNNNNGDEIAPTNTLEELMLAFSHWTYEYTRGELLVLDLQGVGENLTDPSVIKPEDKQSRGMVFGPANLGEDAIRNFIAKHRCNSCCGKLRLPDLKRNDYSLARAHCNSGLEKNVEPAEGLPARDRNRSSLEDHTRL</sequence>
<dbReference type="InterPro" id="IPR029597">
    <property type="entry name" value="TRPM6_a-kinase_dom"/>
</dbReference>
<dbReference type="Pfam" id="PF25508">
    <property type="entry name" value="TRPM2"/>
    <property type="match status" value="1"/>
</dbReference>
<keyword evidence="7" id="KW-0597">Phosphoprotein</keyword>
<feature type="compositionally biased region" description="Basic and acidic residues" evidence="29">
    <location>
        <begin position="322"/>
        <end position="331"/>
    </location>
</feature>
<keyword evidence="8" id="KW-0109">Calcium transport</keyword>
<evidence type="ECO:0000256" key="5">
    <source>
        <dbReference type="ARBA" id="ARBA00022475"/>
    </source>
</evidence>
<keyword evidence="32" id="KW-0675">Receptor</keyword>
<dbReference type="SUPFAM" id="SSF56112">
    <property type="entry name" value="Protein kinase-like (PK-like)"/>
    <property type="match status" value="1"/>
</dbReference>
<keyword evidence="22" id="KW-0407">Ion channel</keyword>
<evidence type="ECO:0000256" key="24">
    <source>
        <dbReference type="ARBA" id="ARBA00034269"/>
    </source>
</evidence>
<evidence type="ECO:0000256" key="6">
    <source>
        <dbReference type="ARBA" id="ARBA00022527"/>
    </source>
</evidence>
<evidence type="ECO:0000256" key="21">
    <source>
        <dbReference type="ARBA" id="ARBA00023242"/>
    </source>
</evidence>
<keyword evidence="13" id="KW-0547">Nucleotide-binding</keyword>
<dbReference type="Gene3D" id="3.20.200.10">
    <property type="entry name" value="MHCK/EF2 kinase"/>
    <property type="match status" value="1"/>
</dbReference>
<dbReference type="GO" id="GO:0016324">
    <property type="term" value="C:apical plasma membrane"/>
    <property type="evidence" value="ECO:0007669"/>
    <property type="project" value="TreeGrafter"/>
</dbReference>
<evidence type="ECO:0000256" key="4">
    <source>
        <dbReference type="ARBA" id="ARBA00022448"/>
    </source>
</evidence>
<evidence type="ECO:0000256" key="27">
    <source>
        <dbReference type="ARBA" id="ARBA00047899"/>
    </source>
</evidence>
<keyword evidence="12" id="KW-0479">Metal-binding</keyword>
<comment type="catalytic activity">
    <reaction evidence="28">
        <text>L-seryl-[protein] + ATP = O-phospho-L-seryl-[protein] + ADP + H(+)</text>
        <dbReference type="Rhea" id="RHEA:17989"/>
        <dbReference type="Rhea" id="RHEA-COMP:9863"/>
        <dbReference type="Rhea" id="RHEA-COMP:11604"/>
        <dbReference type="ChEBI" id="CHEBI:15378"/>
        <dbReference type="ChEBI" id="CHEBI:29999"/>
        <dbReference type="ChEBI" id="CHEBI:30616"/>
        <dbReference type="ChEBI" id="CHEBI:83421"/>
        <dbReference type="ChEBI" id="CHEBI:456216"/>
        <dbReference type="EC" id="2.7.11.1"/>
    </reaction>
</comment>
<feature type="region of interest" description="Disordered" evidence="29">
    <location>
        <begin position="284"/>
        <end position="307"/>
    </location>
</feature>
<comment type="catalytic activity">
    <reaction evidence="26">
        <text>Ca(2+)(in) = Ca(2+)(out)</text>
        <dbReference type="Rhea" id="RHEA:29671"/>
        <dbReference type="ChEBI" id="CHEBI:29108"/>
    </reaction>
</comment>
<dbReference type="GO" id="GO:0106310">
    <property type="term" value="F:protein serine kinase activity"/>
    <property type="evidence" value="ECO:0007669"/>
    <property type="project" value="RHEA"/>
</dbReference>
<dbReference type="InterPro" id="IPR037162">
    <property type="entry name" value="TRPM_tetra_sf"/>
</dbReference>
<feature type="transmembrane region" description="Helical" evidence="30">
    <location>
        <begin position="687"/>
        <end position="706"/>
    </location>
</feature>
<comment type="catalytic activity">
    <reaction evidence="24">
        <text>Mg(2+)(in) = Mg(2+)(out)</text>
        <dbReference type="Rhea" id="RHEA:29827"/>
        <dbReference type="ChEBI" id="CHEBI:18420"/>
    </reaction>
</comment>
<feature type="compositionally biased region" description="Basic and acidic residues" evidence="29">
    <location>
        <begin position="1757"/>
        <end position="1772"/>
    </location>
</feature>
<accession>A0A061I9S2</accession>
<dbReference type="EC" id="2.7.11.1" evidence="3"/>
<evidence type="ECO:0000256" key="18">
    <source>
        <dbReference type="ARBA" id="ARBA00022989"/>
    </source>
</evidence>
<evidence type="ECO:0000256" key="11">
    <source>
        <dbReference type="ARBA" id="ARBA00022692"/>
    </source>
</evidence>
<dbReference type="GO" id="GO:0005262">
    <property type="term" value="F:calcium channel activity"/>
    <property type="evidence" value="ECO:0007669"/>
    <property type="project" value="UniProtKB-KW"/>
</dbReference>
<dbReference type="CDD" id="cd16972">
    <property type="entry name" value="Alpha_kinase_ChaK2_TRPM6"/>
    <property type="match status" value="1"/>
</dbReference>
<gene>
    <name evidence="32" type="ORF">H671_3g9633</name>
</gene>
<dbReference type="InterPro" id="IPR050927">
    <property type="entry name" value="TRPM"/>
</dbReference>
<evidence type="ECO:0000256" key="25">
    <source>
        <dbReference type="ARBA" id="ARBA00034634"/>
    </source>
</evidence>
<dbReference type="GO" id="GO:0051262">
    <property type="term" value="P:protein tetramerization"/>
    <property type="evidence" value="ECO:0007669"/>
    <property type="project" value="InterPro"/>
</dbReference>
<dbReference type="Pfam" id="PF02816">
    <property type="entry name" value="Alpha_kinase"/>
    <property type="match status" value="1"/>
</dbReference>
<feature type="region of interest" description="Disordered" evidence="29">
    <location>
        <begin position="320"/>
        <end position="342"/>
    </location>
</feature>
<comment type="catalytic activity">
    <reaction evidence="25">
        <text>Zn(2+)(in) = Zn(2+)(out)</text>
        <dbReference type="Rhea" id="RHEA:29351"/>
        <dbReference type="ChEBI" id="CHEBI:29105"/>
    </reaction>
</comment>
<evidence type="ECO:0000256" key="19">
    <source>
        <dbReference type="ARBA" id="ARBA00023065"/>
    </source>
</evidence>
<evidence type="ECO:0000256" key="16">
    <source>
        <dbReference type="ARBA" id="ARBA00022837"/>
    </source>
</evidence>
<keyword evidence="14" id="KW-0418">Kinase</keyword>
<feature type="transmembrane region" description="Helical" evidence="30">
    <location>
        <begin position="590"/>
        <end position="609"/>
    </location>
</feature>
<feature type="region of interest" description="Disordered" evidence="29">
    <location>
        <begin position="1749"/>
        <end position="1772"/>
    </location>
</feature>
<feature type="compositionally biased region" description="Polar residues" evidence="29">
    <location>
        <begin position="1422"/>
        <end position="1433"/>
    </location>
</feature>
<dbReference type="SMART" id="SM00811">
    <property type="entry name" value="Alpha_kinase"/>
    <property type="match status" value="1"/>
</dbReference>
<comment type="subcellular location">
    <subcellularLocation>
        <location evidence="2">Cell membrane</location>
        <topology evidence="2">Multi-pass membrane protein</topology>
    </subcellularLocation>
    <subcellularLocation>
        <location evidence="1">Nucleus</location>
    </subcellularLocation>
</comment>
<comment type="catalytic activity">
    <reaction evidence="27">
        <text>L-threonyl-[protein] + ATP = O-phospho-L-threonyl-[protein] + ADP + H(+)</text>
        <dbReference type="Rhea" id="RHEA:46608"/>
        <dbReference type="Rhea" id="RHEA-COMP:11060"/>
        <dbReference type="Rhea" id="RHEA-COMP:11605"/>
        <dbReference type="ChEBI" id="CHEBI:15378"/>
        <dbReference type="ChEBI" id="CHEBI:30013"/>
        <dbReference type="ChEBI" id="CHEBI:30616"/>
        <dbReference type="ChEBI" id="CHEBI:61977"/>
        <dbReference type="ChEBI" id="CHEBI:456216"/>
        <dbReference type="EC" id="2.7.11.1"/>
    </reaction>
</comment>
<dbReference type="InterPro" id="IPR041491">
    <property type="entry name" value="TRPM_SLOG"/>
</dbReference>
<dbReference type="Pfam" id="PF00520">
    <property type="entry name" value="Ion_trans"/>
    <property type="match status" value="1"/>
</dbReference>
<evidence type="ECO:0000256" key="9">
    <source>
        <dbReference type="ARBA" id="ARBA00022673"/>
    </source>
</evidence>
<evidence type="ECO:0000256" key="14">
    <source>
        <dbReference type="ARBA" id="ARBA00022777"/>
    </source>
</evidence>
<evidence type="ECO:0000256" key="3">
    <source>
        <dbReference type="ARBA" id="ARBA00012513"/>
    </source>
</evidence>
<name>A0A061I9S2_CRIGR</name>
<keyword evidence="11 30" id="KW-0812">Transmembrane</keyword>
<evidence type="ECO:0000256" key="20">
    <source>
        <dbReference type="ARBA" id="ARBA00023136"/>
    </source>
</evidence>
<evidence type="ECO:0000259" key="31">
    <source>
        <dbReference type="PROSITE" id="PS51158"/>
    </source>
</evidence>
<dbReference type="GO" id="GO:0046872">
    <property type="term" value="F:metal ion binding"/>
    <property type="evidence" value="ECO:0007669"/>
    <property type="project" value="UniProtKB-KW"/>
</dbReference>
<keyword evidence="9" id="KW-0107">Calcium channel</keyword>
<dbReference type="EMBL" id="KE672342">
    <property type="protein sequence ID" value="ERE79398.1"/>
    <property type="molecule type" value="Genomic_DNA"/>
</dbReference>
<feature type="transmembrane region" description="Helical" evidence="30">
    <location>
        <begin position="492"/>
        <end position="510"/>
    </location>
</feature>
<keyword evidence="4" id="KW-0813">Transport</keyword>
<dbReference type="InterPro" id="IPR032415">
    <property type="entry name" value="TRPM_tetra"/>
</dbReference>
<feature type="transmembrane region" description="Helical" evidence="30">
    <location>
        <begin position="657"/>
        <end position="675"/>
    </location>
</feature>
<keyword evidence="20 30" id="KW-0472">Membrane</keyword>
<reference evidence="33" key="1">
    <citation type="journal article" date="2013" name="Nat. Biotechnol.">
        <title>Chinese hamster genome sequenced from sorted chromosomes.</title>
        <authorList>
            <person name="Brinkrolf K."/>
            <person name="Rupp O."/>
            <person name="Laux H."/>
            <person name="Kollin F."/>
            <person name="Ernst W."/>
            <person name="Linke B."/>
            <person name="Kofler R."/>
            <person name="Romand S."/>
            <person name="Hesse F."/>
            <person name="Budach W.E."/>
            <person name="Galosy S."/>
            <person name="Muller D."/>
            <person name="Noll T."/>
            <person name="Wienberg J."/>
            <person name="Jostock T."/>
            <person name="Leonard M."/>
            <person name="Grillari J."/>
            <person name="Tauch A."/>
            <person name="Goesmann A."/>
            <person name="Helk B."/>
            <person name="Mott J.E."/>
            <person name="Puhler A."/>
            <person name="Borth N."/>
        </authorList>
    </citation>
    <scope>NUCLEOTIDE SEQUENCE [LARGE SCALE GENOMIC DNA]</scope>
    <source>
        <strain evidence="33">17A/GY</strain>
    </source>
</reference>
<protein>
    <recommendedName>
        <fullName evidence="3">non-specific serine/threonine protein kinase</fullName>
        <ecNumber evidence="3">2.7.11.1</ecNumber>
    </recommendedName>
</protein>
<dbReference type="InterPro" id="IPR004166">
    <property type="entry name" value="a-kinase_dom"/>
</dbReference>
<evidence type="ECO:0000313" key="33">
    <source>
        <dbReference type="Proteomes" id="UP000030759"/>
    </source>
</evidence>
<keyword evidence="15" id="KW-0862">Zinc</keyword>
<feature type="transmembrane region" description="Helical" evidence="30">
    <location>
        <begin position="726"/>
        <end position="746"/>
    </location>
</feature>
<dbReference type="Pfam" id="PF16519">
    <property type="entry name" value="TRPM_tetra"/>
    <property type="match status" value="1"/>
</dbReference>
<dbReference type="InterPro" id="IPR057366">
    <property type="entry name" value="TRPM-like"/>
</dbReference>
<keyword evidence="16" id="KW-0106">Calcium</keyword>
<proteinExistence type="inferred from homology"/>
<dbReference type="FunFam" id="1.20.5.1010:FF:000002">
    <property type="entry name" value="Transient receptor potential cation channel subfamily M member 7"/>
    <property type="match status" value="1"/>
</dbReference>
<evidence type="ECO:0000256" key="13">
    <source>
        <dbReference type="ARBA" id="ARBA00022741"/>
    </source>
</evidence>
<evidence type="ECO:0000256" key="8">
    <source>
        <dbReference type="ARBA" id="ARBA00022568"/>
    </source>
</evidence>
<evidence type="ECO:0000256" key="17">
    <source>
        <dbReference type="ARBA" id="ARBA00022840"/>
    </source>
</evidence>
<dbReference type="Gene3D" id="3.30.200.20">
    <property type="entry name" value="Phosphorylase Kinase, domain 1"/>
    <property type="match status" value="1"/>
</dbReference>
<dbReference type="PROSITE" id="PS51158">
    <property type="entry name" value="ALPHA_KINASE"/>
    <property type="match status" value="1"/>
</dbReference>
<feature type="transmembrane region" description="Helical" evidence="30">
    <location>
        <begin position="799"/>
        <end position="822"/>
    </location>
</feature>
<dbReference type="Proteomes" id="UP000030759">
    <property type="component" value="Unassembled WGS sequence"/>
</dbReference>
<dbReference type="GO" id="GO:0004674">
    <property type="term" value="F:protein serine/threonine kinase activity"/>
    <property type="evidence" value="ECO:0007669"/>
    <property type="project" value="UniProtKB-KW"/>
</dbReference>
<keyword evidence="5" id="KW-1003">Cell membrane</keyword>
<evidence type="ECO:0000256" key="26">
    <source>
        <dbReference type="ARBA" id="ARBA00036634"/>
    </source>
</evidence>
<keyword evidence="18 30" id="KW-1133">Transmembrane helix</keyword>
<keyword evidence="19" id="KW-0406">Ion transport</keyword>
<evidence type="ECO:0000256" key="1">
    <source>
        <dbReference type="ARBA" id="ARBA00004123"/>
    </source>
</evidence>
<dbReference type="GO" id="GO:0005634">
    <property type="term" value="C:nucleus"/>
    <property type="evidence" value="ECO:0007669"/>
    <property type="project" value="UniProtKB-SubCell"/>
</dbReference>
<feature type="domain" description="Alpha-type protein kinase" evidence="31">
    <location>
        <begin position="1500"/>
        <end position="1730"/>
    </location>
</feature>
<evidence type="ECO:0000256" key="12">
    <source>
        <dbReference type="ARBA" id="ARBA00022723"/>
    </source>
</evidence>
<dbReference type="PANTHER" id="PTHR13800">
    <property type="entry name" value="TRANSIENT RECEPTOR POTENTIAL CATION CHANNEL, SUBFAMILY M, MEMBER 6"/>
    <property type="match status" value="1"/>
</dbReference>
<evidence type="ECO:0000256" key="30">
    <source>
        <dbReference type="SAM" id="Phobius"/>
    </source>
</evidence>
<evidence type="ECO:0000256" key="23">
    <source>
        <dbReference type="ARBA" id="ARBA00025760"/>
    </source>
</evidence>
<evidence type="ECO:0000256" key="10">
    <source>
        <dbReference type="ARBA" id="ARBA00022679"/>
    </source>
</evidence>
<evidence type="ECO:0000256" key="7">
    <source>
        <dbReference type="ARBA" id="ARBA00022553"/>
    </source>
</evidence>
<keyword evidence="17" id="KW-0067">ATP-binding</keyword>
<dbReference type="PANTHER" id="PTHR13800:SF15">
    <property type="entry name" value="TRANSIENT RECEPTOR POTENTIAL CATION CHANNEL SUBFAMILY M MEMBER 6"/>
    <property type="match status" value="1"/>
</dbReference>
<comment type="similarity">
    <text evidence="23">In the C-terminal section; belongs to the protein kinase superfamily. Alpha-type protein kinase family. ALPK subfamily.</text>
</comment>
<dbReference type="InterPro" id="IPR005821">
    <property type="entry name" value="Ion_trans_dom"/>
</dbReference>